<dbReference type="RefSeq" id="WP_170955369.1">
    <property type="nucleotide sequence ID" value="NZ_OBQK01000001.1"/>
</dbReference>
<proteinExistence type="predicted"/>
<evidence type="ECO:0000313" key="3">
    <source>
        <dbReference type="Proteomes" id="UP000219688"/>
    </source>
</evidence>
<organism evidence="2 3">
    <name type="scientific">Ornithinimicrobium cerasi</name>
    <dbReference type="NCBI Taxonomy" id="2248773"/>
    <lineage>
        <taxon>Bacteria</taxon>
        <taxon>Bacillati</taxon>
        <taxon>Actinomycetota</taxon>
        <taxon>Actinomycetes</taxon>
        <taxon>Micrococcales</taxon>
        <taxon>Ornithinimicrobiaceae</taxon>
        <taxon>Ornithinimicrobium</taxon>
    </lineage>
</organism>
<reference evidence="3" key="1">
    <citation type="submission" date="2017-08" db="EMBL/GenBank/DDBJ databases">
        <authorList>
            <person name="Varghese N."/>
            <person name="Submissions S."/>
        </authorList>
    </citation>
    <scope>NUCLEOTIDE SEQUENCE [LARGE SCALE GENOMIC DNA]</scope>
    <source>
        <strain evidence="3">USBA17B2</strain>
    </source>
</reference>
<evidence type="ECO:0000256" key="1">
    <source>
        <dbReference type="SAM" id="MobiDB-lite"/>
    </source>
</evidence>
<gene>
    <name evidence="2" type="ORF">SAMN05421879_101773</name>
</gene>
<sequence length="290" mass="28377">MSDSGMSDFGASDVGMSNSGASAAGMSDSAASDSGPASSGASDTGLSDAGLRLVLHVPSPSGLDEVLVGRVSLTNESTEPVSVNGRLTLAEGDLGVTATGAGGVLEAGWPWPADSGLRTLELAPGAALETGVLLLSTPTSQPLFPAAGRYTLVATYDVGGGGRGPVVASEPVSVARTEPRTDAARADRRALQDRDVIQSVAAGGTMGTAGPSLADLAEHATGPTALLARLAGGSAPASGDEAGSEDPVAAAAALTAVLLPGDERREALGAALDLGRDARAGAMLRAEPTP</sequence>
<feature type="compositionally biased region" description="Low complexity" evidence="1">
    <location>
        <begin position="15"/>
        <end position="43"/>
    </location>
</feature>
<evidence type="ECO:0000313" key="2">
    <source>
        <dbReference type="EMBL" id="SOC52687.1"/>
    </source>
</evidence>
<dbReference type="EMBL" id="OBQK01000001">
    <property type="protein sequence ID" value="SOC52687.1"/>
    <property type="molecule type" value="Genomic_DNA"/>
</dbReference>
<dbReference type="AlphaFoldDB" id="A0A285VFF2"/>
<name>A0A285VFF2_9MICO</name>
<protein>
    <submittedName>
        <fullName evidence="2">Uncharacterized protein</fullName>
    </submittedName>
</protein>
<accession>A0A285VFF2</accession>
<keyword evidence="3" id="KW-1185">Reference proteome</keyword>
<feature type="region of interest" description="Disordered" evidence="1">
    <location>
        <begin position="1"/>
        <end position="43"/>
    </location>
</feature>
<dbReference type="Proteomes" id="UP000219688">
    <property type="component" value="Unassembled WGS sequence"/>
</dbReference>